<dbReference type="Proteomes" id="UP000449004">
    <property type="component" value="Unassembled WGS sequence"/>
</dbReference>
<keyword evidence="1" id="KW-0812">Transmembrane</keyword>
<evidence type="ECO:0000313" key="2">
    <source>
        <dbReference type="EMBL" id="KAB7631496.1"/>
    </source>
</evidence>
<sequence>MPVARFRAPVVDADFRVACFATVFFAALFVVFLTAVFAVAFSAAFFAVFVTVFLVAFPAAAFGAAFLAAVFFTAAFFVGEVFAVLAAVLFALPRFFPPPSCLLTVAQAMRSAVASLRPRAFSLSSMCSAVRFCLSV</sequence>
<name>A0A7V7YIQ2_9GAMM</name>
<dbReference type="EMBL" id="WELC01000006">
    <property type="protein sequence ID" value="KAB7631496.1"/>
    <property type="molecule type" value="Genomic_DNA"/>
</dbReference>
<dbReference type="AlphaFoldDB" id="A0A7V7YIQ2"/>
<proteinExistence type="predicted"/>
<accession>A0A7V7YIQ2</accession>
<feature type="transmembrane region" description="Helical" evidence="1">
    <location>
        <begin position="15"/>
        <end position="37"/>
    </location>
</feature>
<keyword evidence="1" id="KW-1133">Transmembrane helix</keyword>
<evidence type="ECO:0000256" key="1">
    <source>
        <dbReference type="SAM" id="Phobius"/>
    </source>
</evidence>
<reference evidence="2 3" key="1">
    <citation type="submission" date="2019-10" db="EMBL/GenBank/DDBJ databases">
        <title>Halotolerant bacteria associated to Saharan-endemic halophytes Stipa tenacissima L. and Atriplex halimus L mitigate salt stress and promote growth of tomato plants.</title>
        <authorList>
            <person name="Dif G."/>
        </authorList>
    </citation>
    <scope>NUCLEOTIDE SEQUENCE [LARGE SCALE GENOMIC DNA]</scope>
    <source>
        <strain evidence="2 3">IS26</strain>
    </source>
</reference>
<feature type="transmembrane region" description="Helical" evidence="1">
    <location>
        <begin position="70"/>
        <end position="92"/>
    </location>
</feature>
<protein>
    <submittedName>
        <fullName evidence="2">Uncharacterized protein</fullName>
    </submittedName>
</protein>
<comment type="caution">
    <text evidence="2">The sequence shown here is derived from an EMBL/GenBank/DDBJ whole genome shotgun (WGS) entry which is preliminary data.</text>
</comment>
<organism evidence="2 3">
    <name type="scientific">Stenotrophomonas rhizophila</name>
    <dbReference type="NCBI Taxonomy" id="216778"/>
    <lineage>
        <taxon>Bacteria</taxon>
        <taxon>Pseudomonadati</taxon>
        <taxon>Pseudomonadota</taxon>
        <taxon>Gammaproteobacteria</taxon>
        <taxon>Lysobacterales</taxon>
        <taxon>Lysobacteraceae</taxon>
        <taxon>Stenotrophomonas</taxon>
    </lineage>
</organism>
<feature type="transmembrane region" description="Helical" evidence="1">
    <location>
        <begin position="44"/>
        <end position="64"/>
    </location>
</feature>
<evidence type="ECO:0000313" key="3">
    <source>
        <dbReference type="Proteomes" id="UP000449004"/>
    </source>
</evidence>
<gene>
    <name evidence="2" type="ORF">F9K92_06855</name>
</gene>
<keyword evidence="1" id="KW-0472">Membrane</keyword>